<dbReference type="AlphaFoldDB" id="R7Q9G1"/>
<sequence length="19" mass="2239">MGNPFLTSCKTYLFLFTVR</sequence>
<evidence type="ECO:0000313" key="1">
    <source>
        <dbReference type="EMBL" id="CDF35177.1"/>
    </source>
</evidence>
<evidence type="ECO:0000313" key="2">
    <source>
        <dbReference type="Proteomes" id="UP000012073"/>
    </source>
</evidence>
<gene>
    <name evidence="1" type="ORF">CHC_T00003593001</name>
</gene>
<organism evidence="1 2">
    <name type="scientific">Chondrus crispus</name>
    <name type="common">Carrageen Irish moss</name>
    <name type="synonym">Polymorpha crispa</name>
    <dbReference type="NCBI Taxonomy" id="2769"/>
    <lineage>
        <taxon>Eukaryota</taxon>
        <taxon>Rhodophyta</taxon>
        <taxon>Florideophyceae</taxon>
        <taxon>Rhodymeniophycidae</taxon>
        <taxon>Gigartinales</taxon>
        <taxon>Gigartinaceae</taxon>
        <taxon>Chondrus</taxon>
    </lineage>
</organism>
<keyword evidence="2" id="KW-1185">Reference proteome</keyword>
<dbReference type="EMBL" id="HG001721">
    <property type="protein sequence ID" value="CDF35177.1"/>
    <property type="molecule type" value="Genomic_DNA"/>
</dbReference>
<dbReference type="RefSeq" id="XP_005714996.1">
    <property type="nucleotide sequence ID" value="XM_005714939.1"/>
</dbReference>
<dbReference type="GeneID" id="17322709"/>
<protein>
    <submittedName>
        <fullName evidence="1">Uncharacterized protein</fullName>
    </submittedName>
</protein>
<dbReference type="Proteomes" id="UP000012073">
    <property type="component" value="Unassembled WGS sequence"/>
</dbReference>
<accession>R7Q9G1</accession>
<dbReference type="KEGG" id="ccp:CHC_T00003593001"/>
<dbReference type="Gramene" id="CDF35177">
    <property type="protein sequence ID" value="CDF35177"/>
    <property type="gene ID" value="CHC_T00003593001"/>
</dbReference>
<name>R7Q9G1_CHOCR</name>
<reference evidence="2" key="1">
    <citation type="journal article" date="2013" name="Proc. Natl. Acad. Sci. U.S.A.">
        <title>Genome structure and metabolic features in the red seaweed Chondrus crispus shed light on evolution of the Archaeplastida.</title>
        <authorList>
            <person name="Collen J."/>
            <person name="Porcel B."/>
            <person name="Carre W."/>
            <person name="Ball S.G."/>
            <person name="Chaparro C."/>
            <person name="Tonon T."/>
            <person name="Barbeyron T."/>
            <person name="Michel G."/>
            <person name="Noel B."/>
            <person name="Valentin K."/>
            <person name="Elias M."/>
            <person name="Artiguenave F."/>
            <person name="Arun A."/>
            <person name="Aury J.M."/>
            <person name="Barbosa-Neto J.F."/>
            <person name="Bothwell J.H."/>
            <person name="Bouget F.Y."/>
            <person name="Brillet L."/>
            <person name="Cabello-Hurtado F."/>
            <person name="Capella-Gutierrez S."/>
            <person name="Charrier B."/>
            <person name="Cladiere L."/>
            <person name="Cock J.M."/>
            <person name="Coelho S.M."/>
            <person name="Colleoni C."/>
            <person name="Czjzek M."/>
            <person name="Da Silva C."/>
            <person name="Delage L."/>
            <person name="Denoeud F."/>
            <person name="Deschamps P."/>
            <person name="Dittami S.M."/>
            <person name="Gabaldon T."/>
            <person name="Gachon C.M."/>
            <person name="Groisillier A."/>
            <person name="Herve C."/>
            <person name="Jabbari K."/>
            <person name="Katinka M."/>
            <person name="Kloareg B."/>
            <person name="Kowalczyk N."/>
            <person name="Labadie K."/>
            <person name="Leblanc C."/>
            <person name="Lopez P.J."/>
            <person name="McLachlan D.H."/>
            <person name="Meslet-Cladiere L."/>
            <person name="Moustafa A."/>
            <person name="Nehr Z."/>
            <person name="Nyvall Collen P."/>
            <person name="Panaud O."/>
            <person name="Partensky F."/>
            <person name="Poulain J."/>
            <person name="Rensing S.A."/>
            <person name="Rousvoal S."/>
            <person name="Samson G."/>
            <person name="Symeonidi A."/>
            <person name="Weissenbach J."/>
            <person name="Zambounis A."/>
            <person name="Wincker P."/>
            <person name="Boyen C."/>
        </authorList>
    </citation>
    <scope>NUCLEOTIDE SEQUENCE [LARGE SCALE GENOMIC DNA]</scope>
    <source>
        <strain evidence="2">cv. Stackhouse</strain>
    </source>
</reference>
<proteinExistence type="predicted"/>